<sequence>MTEGASTGEGGSSQRPAVLGTVPNLSSLPETLRREDLVEVLQPLLARIELLEAQIQELQAARHVHALKLGLLGQGPHLMGPSTSLRTNTSARSSVVPEVIATGNRPSWFRSTIWSKVRPLSRSGGKQAKEKSRDAEATLDTIQKLESPDSTTLIHREILEARLGEEVAAAQPHSQEHALQESELVAFRETELELKEKINDNVPREDHEQILSEVQATETGTNSRILTMINHPGRIVNSSSHSSTPAPDLAVAVVEENSEKSVSRGQINAPGFFQGSEHLTFNQPHMFDVETQNVYVQNERSEEALRWLKEYTMQGAEFDSVERDPPPRCHPGTRTTIIQNAAEWLDNYQREKRLFWLRGPAGVGKSAIIQTLAEKLAESNRLGASLFFSRPNRRTNPNQVFPTIAYQIAIQDPFYREYVAGLMQKNPKSLEKALNEQFRILIVEPFVQRKIRDGSDVWVITLDGLDECGSDPDPAGRSSDRVQCDFVRMISSFVLSHPSVPLIWIIASRPETHLKAVFDDDLVRPSFWEEDVPVNSDEACLDVEKYLHSEFARIQKEYPSHIEETPWPSHIHFLRITTAASGLFIFAETVIRFIDSSSARNPVGQLACVLAALQRTAISHDNPLAALDLIYTEILSRAPKDMLQVAKCLIGSLIFLERDNRKGERRTFRDICNFLDVSKDQALTSLSHLHSVLHFAKNMGTAPPRFYHASFRDYLQDPSRSQEYAIAAQDVGIDFFLGSVRLTAAALAFKGVEQAWPVEGSSIGWTIDNAKDQFRAILTGDLSSGTGIGIKFFTTRFVIPDDHLQSFFETLNISKMIQIDTGGLWWPLDLTEAMTEELQRRKFLTRVSLGSLGLKKEDITESFVYAHPHRHVLIHLDRRKPGPERLVEPDRVMVDTLLQCIQAAPETQVTIWGYSDPAKRCVVMKVEDLRQIWPSDGPRLRPFFITGL</sequence>
<proteinExistence type="predicted"/>
<gene>
    <name evidence="5" type="ORF">D9756_001223</name>
</gene>
<dbReference type="PROSITE" id="PS50837">
    <property type="entry name" value="NACHT"/>
    <property type="match status" value="1"/>
</dbReference>
<dbReference type="InterPro" id="IPR027417">
    <property type="entry name" value="P-loop_NTPase"/>
</dbReference>
<organism evidence="5 6">
    <name type="scientific">Leucocoprinus leucothites</name>
    <dbReference type="NCBI Taxonomy" id="201217"/>
    <lineage>
        <taxon>Eukaryota</taxon>
        <taxon>Fungi</taxon>
        <taxon>Dikarya</taxon>
        <taxon>Basidiomycota</taxon>
        <taxon>Agaricomycotina</taxon>
        <taxon>Agaricomycetes</taxon>
        <taxon>Agaricomycetidae</taxon>
        <taxon>Agaricales</taxon>
        <taxon>Agaricineae</taxon>
        <taxon>Agaricaceae</taxon>
        <taxon>Leucocoprinus</taxon>
    </lineage>
</organism>
<dbReference type="Proteomes" id="UP000559027">
    <property type="component" value="Unassembled WGS sequence"/>
</dbReference>
<feature type="region of interest" description="Disordered" evidence="3">
    <location>
        <begin position="1"/>
        <end position="24"/>
    </location>
</feature>
<name>A0A8H5G3U2_9AGAR</name>
<evidence type="ECO:0000256" key="1">
    <source>
        <dbReference type="ARBA" id="ARBA00022737"/>
    </source>
</evidence>
<dbReference type="EMBL" id="JAACJO010000005">
    <property type="protein sequence ID" value="KAF5357828.1"/>
    <property type="molecule type" value="Genomic_DNA"/>
</dbReference>
<evidence type="ECO:0000256" key="2">
    <source>
        <dbReference type="SAM" id="Coils"/>
    </source>
</evidence>
<feature type="domain" description="NACHT" evidence="4">
    <location>
        <begin position="353"/>
        <end position="471"/>
    </location>
</feature>
<comment type="caution">
    <text evidence="5">The sequence shown here is derived from an EMBL/GenBank/DDBJ whole genome shotgun (WGS) entry which is preliminary data.</text>
</comment>
<keyword evidence="6" id="KW-1185">Reference proteome</keyword>
<evidence type="ECO:0000313" key="6">
    <source>
        <dbReference type="Proteomes" id="UP000559027"/>
    </source>
</evidence>
<evidence type="ECO:0000259" key="4">
    <source>
        <dbReference type="PROSITE" id="PS50837"/>
    </source>
</evidence>
<dbReference type="AlphaFoldDB" id="A0A8H5G3U2"/>
<keyword evidence="2" id="KW-0175">Coiled coil</keyword>
<evidence type="ECO:0000256" key="3">
    <source>
        <dbReference type="SAM" id="MobiDB-lite"/>
    </source>
</evidence>
<dbReference type="OrthoDB" id="538223at2759"/>
<reference evidence="5 6" key="1">
    <citation type="journal article" date="2020" name="ISME J.">
        <title>Uncovering the hidden diversity of litter-decomposition mechanisms in mushroom-forming fungi.</title>
        <authorList>
            <person name="Floudas D."/>
            <person name="Bentzer J."/>
            <person name="Ahren D."/>
            <person name="Johansson T."/>
            <person name="Persson P."/>
            <person name="Tunlid A."/>
        </authorList>
    </citation>
    <scope>NUCLEOTIDE SEQUENCE [LARGE SCALE GENOMIC DNA]</scope>
    <source>
        <strain evidence="5 6">CBS 146.42</strain>
    </source>
</reference>
<dbReference type="Gene3D" id="3.40.50.300">
    <property type="entry name" value="P-loop containing nucleotide triphosphate hydrolases"/>
    <property type="match status" value="1"/>
</dbReference>
<dbReference type="Pfam" id="PF24883">
    <property type="entry name" value="NPHP3_N"/>
    <property type="match status" value="1"/>
</dbReference>
<dbReference type="InterPro" id="IPR007111">
    <property type="entry name" value="NACHT_NTPase"/>
</dbReference>
<dbReference type="InterPro" id="IPR056884">
    <property type="entry name" value="NPHP3-like_N"/>
</dbReference>
<protein>
    <recommendedName>
        <fullName evidence="4">NACHT domain-containing protein</fullName>
    </recommendedName>
</protein>
<feature type="coiled-coil region" evidence="2">
    <location>
        <begin position="41"/>
        <end position="68"/>
    </location>
</feature>
<dbReference type="PANTHER" id="PTHR10039:SF17">
    <property type="entry name" value="FUNGAL STAND N-TERMINAL GOODBYE DOMAIN-CONTAINING PROTEIN-RELATED"/>
    <property type="match status" value="1"/>
</dbReference>
<dbReference type="PANTHER" id="PTHR10039">
    <property type="entry name" value="AMELOGENIN"/>
    <property type="match status" value="1"/>
</dbReference>
<evidence type="ECO:0000313" key="5">
    <source>
        <dbReference type="EMBL" id="KAF5357828.1"/>
    </source>
</evidence>
<dbReference type="SUPFAM" id="SSF52540">
    <property type="entry name" value="P-loop containing nucleoside triphosphate hydrolases"/>
    <property type="match status" value="1"/>
</dbReference>
<accession>A0A8H5G3U2</accession>
<keyword evidence="1" id="KW-0677">Repeat</keyword>